<evidence type="ECO:0000256" key="2">
    <source>
        <dbReference type="ARBA" id="ARBA00023125"/>
    </source>
</evidence>
<keyword evidence="3" id="KW-0804">Transcription</keyword>
<dbReference type="GO" id="GO:0003700">
    <property type="term" value="F:DNA-binding transcription factor activity"/>
    <property type="evidence" value="ECO:0007669"/>
    <property type="project" value="InterPro"/>
</dbReference>
<name>A0A9X8T0D7_STREQ</name>
<dbReference type="Pfam" id="PF00392">
    <property type="entry name" value="GntR"/>
    <property type="match status" value="1"/>
</dbReference>
<evidence type="ECO:0000313" key="6">
    <source>
        <dbReference type="Proteomes" id="UP000249571"/>
    </source>
</evidence>
<evidence type="ECO:0000256" key="1">
    <source>
        <dbReference type="ARBA" id="ARBA00023015"/>
    </source>
</evidence>
<keyword evidence="2" id="KW-0238">DNA-binding</keyword>
<gene>
    <name evidence="5" type="primary">yjiR</name>
    <name evidence="5" type="ORF">NCTC6179_01165</name>
</gene>
<dbReference type="Gene3D" id="1.10.10.10">
    <property type="entry name" value="Winged helix-like DNA-binding domain superfamily/Winged helix DNA-binding domain"/>
    <property type="match status" value="1"/>
</dbReference>
<dbReference type="PANTHER" id="PTHR38445">
    <property type="entry name" value="HTH-TYPE TRANSCRIPTIONAL REPRESSOR YTRA"/>
    <property type="match status" value="1"/>
</dbReference>
<dbReference type="Proteomes" id="UP000249571">
    <property type="component" value="Chromosome 1"/>
</dbReference>
<accession>A0A9X8T0D7</accession>
<dbReference type="PROSITE" id="PS50949">
    <property type="entry name" value="HTH_GNTR"/>
    <property type="match status" value="1"/>
</dbReference>
<organism evidence="5 6">
    <name type="scientific">Streptococcus dysgalactiae subsp. equisimilis</name>
    <name type="common">Streptococcus equisimilis</name>
    <dbReference type="NCBI Taxonomy" id="119602"/>
    <lineage>
        <taxon>Bacteria</taxon>
        <taxon>Bacillati</taxon>
        <taxon>Bacillota</taxon>
        <taxon>Bacilli</taxon>
        <taxon>Lactobacillales</taxon>
        <taxon>Streptococcaceae</taxon>
        <taxon>Streptococcus</taxon>
    </lineage>
</organism>
<proteinExistence type="predicted"/>
<keyword evidence="1" id="KW-0805">Transcription regulation</keyword>
<feature type="domain" description="HTH gntR-type" evidence="4">
    <location>
        <begin position="2"/>
        <end position="68"/>
    </location>
</feature>
<protein>
    <submittedName>
        <fullName evidence="5">Transcriptional regulator</fullName>
    </submittedName>
</protein>
<dbReference type="GO" id="GO:0003677">
    <property type="term" value="F:DNA binding"/>
    <property type="evidence" value="ECO:0007669"/>
    <property type="project" value="UniProtKB-KW"/>
</dbReference>
<evidence type="ECO:0000313" key="5">
    <source>
        <dbReference type="EMBL" id="SQF66991.1"/>
    </source>
</evidence>
<dbReference type="AlphaFoldDB" id="A0A9X8T0D7"/>
<dbReference type="InterPro" id="IPR036390">
    <property type="entry name" value="WH_DNA-bd_sf"/>
</dbReference>
<dbReference type="SUPFAM" id="SSF46785">
    <property type="entry name" value="Winged helix' DNA-binding domain"/>
    <property type="match status" value="1"/>
</dbReference>
<dbReference type="SMART" id="SM00345">
    <property type="entry name" value="HTH_GNTR"/>
    <property type="match status" value="1"/>
</dbReference>
<evidence type="ECO:0000259" key="4">
    <source>
        <dbReference type="PROSITE" id="PS50949"/>
    </source>
</evidence>
<dbReference type="CDD" id="cd07377">
    <property type="entry name" value="WHTH_GntR"/>
    <property type="match status" value="1"/>
</dbReference>
<evidence type="ECO:0000256" key="3">
    <source>
        <dbReference type="ARBA" id="ARBA00023163"/>
    </source>
</evidence>
<dbReference type="InterPro" id="IPR036388">
    <property type="entry name" value="WH-like_DNA-bd_sf"/>
</dbReference>
<dbReference type="InterPro" id="IPR000524">
    <property type="entry name" value="Tscrpt_reg_HTH_GntR"/>
</dbReference>
<reference evidence="5 6" key="1">
    <citation type="submission" date="2018-06" db="EMBL/GenBank/DDBJ databases">
        <authorList>
            <consortium name="Pathogen Informatics"/>
            <person name="Doyle S."/>
        </authorList>
    </citation>
    <scope>NUCLEOTIDE SEQUENCE [LARGE SCALE GENOMIC DNA]</scope>
    <source>
        <strain evidence="5 6">NCTC6179</strain>
    </source>
</reference>
<sequence>MTSKYQTIISDLDQAIQTQALKKGNKLPSIRQLSDHYRCSKDTVQRALLELKYRHLVYAVPKSGYYVL</sequence>
<dbReference type="EMBL" id="LS483361">
    <property type="protein sequence ID" value="SQF66991.1"/>
    <property type="molecule type" value="Genomic_DNA"/>
</dbReference>
<dbReference type="PANTHER" id="PTHR38445:SF10">
    <property type="entry name" value="GNTR-FAMILY TRANSCRIPTIONAL REGULATOR"/>
    <property type="match status" value="1"/>
</dbReference>